<dbReference type="PANTHER" id="PTHR43524">
    <property type="entry name" value="RADICAL SAM SUPERFAMILY PROTEIN"/>
    <property type="match status" value="1"/>
</dbReference>
<dbReference type="CDD" id="cd01335">
    <property type="entry name" value="Radical_SAM"/>
    <property type="match status" value="1"/>
</dbReference>
<dbReference type="AlphaFoldDB" id="A0A2M7QR79"/>
<dbReference type="GO" id="GO:0003824">
    <property type="term" value="F:catalytic activity"/>
    <property type="evidence" value="ECO:0007669"/>
    <property type="project" value="InterPro"/>
</dbReference>
<dbReference type="Pfam" id="PF04055">
    <property type="entry name" value="Radical_SAM"/>
    <property type="match status" value="1"/>
</dbReference>
<organism evidence="6 7">
    <name type="scientific">Candidatus Portnoybacteria bacterium CG_4_10_14_0_8_um_filter_40_50</name>
    <dbReference type="NCBI Taxonomy" id="1974800"/>
    <lineage>
        <taxon>Bacteria</taxon>
        <taxon>Candidatus Portnoyibacteriota</taxon>
    </lineage>
</organism>
<evidence type="ECO:0000256" key="3">
    <source>
        <dbReference type="ARBA" id="ARBA00023004"/>
    </source>
</evidence>
<gene>
    <name evidence="6" type="ORF">COY85_03040</name>
</gene>
<keyword evidence="1" id="KW-0949">S-adenosyl-L-methionine</keyword>
<proteinExistence type="predicted"/>
<dbReference type="Gene3D" id="3.20.20.70">
    <property type="entry name" value="Aldolase class I"/>
    <property type="match status" value="1"/>
</dbReference>
<dbReference type="GO" id="GO:0051536">
    <property type="term" value="F:iron-sulfur cluster binding"/>
    <property type="evidence" value="ECO:0007669"/>
    <property type="project" value="UniProtKB-KW"/>
</dbReference>
<accession>A0A2M7QR79</accession>
<dbReference type="PROSITE" id="PS51918">
    <property type="entry name" value="RADICAL_SAM"/>
    <property type="match status" value="1"/>
</dbReference>
<evidence type="ECO:0000313" key="7">
    <source>
        <dbReference type="Proteomes" id="UP000229481"/>
    </source>
</evidence>
<comment type="caution">
    <text evidence="6">The sequence shown here is derived from an EMBL/GenBank/DDBJ whole genome shotgun (WGS) entry which is preliminary data.</text>
</comment>
<feature type="domain" description="Radical SAM core" evidence="5">
    <location>
        <begin position="106"/>
        <end position="325"/>
    </location>
</feature>
<keyword evidence="4" id="KW-0411">Iron-sulfur</keyword>
<dbReference type="SMART" id="SM00729">
    <property type="entry name" value="Elp3"/>
    <property type="match status" value="1"/>
</dbReference>
<name>A0A2M7QR79_9BACT</name>
<dbReference type="GO" id="GO:0046872">
    <property type="term" value="F:metal ion binding"/>
    <property type="evidence" value="ECO:0007669"/>
    <property type="project" value="UniProtKB-KW"/>
</dbReference>
<dbReference type="InterPro" id="IPR006638">
    <property type="entry name" value="Elp3/MiaA/NifB-like_rSAM"/>
</dbReference>
<dbReference type="PANTHER" id="PTHR43524:SF1">
    <property type="entry name" value="RADICAL SAM SUPERFAMILY PROTEIN"/>
    <property type="match status" value="1"/>
</dbReference>
<evidence type="ECO:0000259" key="5">
    <source>
        <dbReference type="PROSITE" id="PS51918"/>
    </source>
</evidence>
<dbReference type="SFLD" id="SFLDS00029">
    <property type="entry name" value="Radical_SAM"/>
    <property type="match status" value="1"/>
</dbReference>
<reference evidence="7" key="1">
    <citation type="submission" date="2017-09" db="EMBL/GenBank/DDBJ databases">
        <title>Depth-based differentiation of microbial function through sediment-hosted aquifers and enrichment of novel symbionts in the deep terrestrial subsurface.</title>
        <authorList>
            <person name="Probst A.J."/>
            <person name="Ladd B."/>
            <person name="Jarett J.K."/>
            <person name="Geller-Mcgrath D.E."/>
            <person name="Sieber C.M.K."/>
            <person name="Emerson J.B."/>
            <person name="Anantharaman K."/>
            <person name="Thomas B.C."/>
            <person name="Malmstrom R."/>
            <person name="Stieglmeier M."/>
            <person name="Klingl A."/>
            <person name="Woyke T."/>
            <person name="Ryan C.M."/>
            <person name="Banfield J.F."/>
        </authorList>
    </citation>
    <scope>NUCLEOTIDE SEQUENCE [LARGE SCALE GENOMIC DNA]</scope>
</reference>
<protein>
    <submittedName>
        <fullName evidence="6">Radical SAM protein</fullName>
    </submittedName>
</protein>
<evidence type="ECO:0000256" key="1">
    <source>
        <dbReference type="ARBA" id="ARBA00022691"/>
    </source>
</evidence>
<dbReference type="InterPro" id="IPR013785">
    <property type="entry name" value="Aldolase_TIM"/>
</dbReference>
<dbReference type="Proteomes" id="UP000229481">
    <property type="component" value="Unassembled WGS sequence"/>
</dbReference>
<dbReference type="SFLD" id="SFLDG01067">
    <property type="entry name" value="SPASM/twitch_domain_containing"/>
    <property type="match status" value="1"/>
</dbReference>
<dbReference type="InterPro" id="IPR058240">
    <property type="entry name" value="rSAM_sf"/>
</dbReference>
<dbReference type="InterPro" id="IPR007197">
    <property type="entry name" value="rSAM"/>
</dbReference>
<dbReference type="EMBL" id="PFLK01000075">
    <property type="protein sequence ID" value="PIY74511.1"/>
    <property type="molecule type" value="Genomic_DNA"/>
</dbReference>
<evidence type="ECO:0000256" key="2">
    <source>
        <dbReference type="ARBA" id="ARBA00022723"/>
    </source>
</evidence>
<keyword evidence="3" id="KW-0408">Iron</keyword>
<sequence>MGRLLHKFKREIMLIGLFRRLILKLLEKKLYWAIVEKKDPNWISYNFPRQAREDNFYITRAIMRSVDRGLTKGLISKQVWRKAFDFAGVHLPKKIKGAKSAFIKKYGVKPPALLAISITKQCNLKCLGCYADSSQIIREKLPFEIISRIIKEQKQLWGSHFTVITGGEPFLYQDNGRTILDLAAEHPDTFFLVYTNGTLINEETARKLASLGNITPAISVEGFEKETDERRGAGVHQKILRAFEALKKVGVLFGISITPTRQNAELILSDEFIDYYFEKCGAAYAWVLQYTPVGRDPNLNLMVTPEQRISMFRRVWQIIREKQLPVIDFWNCGTAIGGCISAGRPQVGYFHINWRGDVTPCVFKPYFSQNIIEVYKNGGDLNSVLFSDFFKKIRQWQNKYVIQQPTDKMGNTIACCPAKDHYETIYPLLCKADVKPIDELAKKTLKNKDLRHGLIDYGKKFKTLSGEIWDKEYLAPEAKSGFNQNGVADD</sequence>
<evidence type="ECO:0000313" key="6">
    <source>
        <dbReference type="EMBL" id="PIY74511.1"/>
    </source>
</evidence>
<keyword evidence="2" id="KW-0479">Metal-binding</keyword>
<dbReference type="SUPFAM" id="SSF102114">
    <property type="entry name" value="Radical SAM enzymes"/>
    <property type="match status" value="1"/>
</dbReference>
<evidence type="ECO:0000256" key="4">
    <source>
        <dbReference type="ARBA" id="ARBA00023014"/>
    </source>
</evidence>